<reference evidence="7" key="1">
    <citation type="submission" date="2022-04" db="EMBL/GenBank/DDBJ databases">
        <title>Carnegiea gigantea Genome sequencing and assembly v2.</title>
        <authorList>
            <person name="Copetti D."/>
            <person name="Sanderson M.J."/>
            <person name="Burquez A."/>
            <person name="Wojciechowski M.F."/>
        </authorList>
    </citation>
    <scope>NUCLEOTIDE SEQUENCE</scope>
    <source>
        <strain evidence="7">SGP5-SGP5p</strain>
        <tissue evidence="7">Aerial part</tissue>
    </source>
</reference>
<evidence type="ECO:0000256" key="2">
    <source>
        <dbReference type="ARBA" id="ARBA00022617"/>
    </source>
</evidence>
<evidence type="ECO:0000313" key="7">
    <source>
        <dbReference type="EMBL" id="KAJ8452981.1"/>
    </source>
</evidence>
<dbReference type="SUPFAM" id="SSF48113">
    <property type="entry name" value="Heme-dependent peroxidases"/>
    <property type="match status" value="1"/>
</dbReference>
<dbReference type="GO" id="GO:0034599">
    <property type="term" value="P:cellular response to oxidative stress"/>
    <property type="evidence" value="ECO:0007669"/>
    <property type="project" value="InterPro"/>
</dbReference>
<protein>
    <submittedName>
        <fullName evidence="7">Uncharacterized protein</fullName>
    </submittedName>
</protein>
<dbReference type="InterPro" id="IPR010255">
    <property type="entry name" value="Haem_peroxidase_sf"/>
</dbReference>
<keyword evidence="6" id="KW-0472">Membrane</keyword>
<dbReference type="InterPro" id="IPR002207">
    <property type="entry name" value="Peroxidase_I"/>
</dbReference>
<keyword evidence="4" id="KW-0560">Oxidoreductase</keyword>
<dbReference type="PRINTS" id="PR00459">
    <property type="entry name" value="ASPEROXIDASE"/>
</dbReference>
<dbReference type="OrthoDB" id="2859658at2759"/>
<dbReference type="AlphaFoldDB" id="A0A9Q1KY57"/>
<dbReference type="InterPro" id="IPR044831">
    <property type="entry name" value="Ccp1-like"/>
</dbReference>
<dbReference type="GO" id="GO:0004601">
    <property type="term" value="F:peroxidase activity"/>
    <property type="evidence" value="ECO:0007669"/>
    <property type="project" value="UniProtKB-KW"/>
</dbReference>
<keyword evidence="5" id="KW-0408">Iron</keyword>
<keyword evidence="8" id="KW-1185">Reference proteome</keyword>
<name>A0A9Q1KY57_9CARY</name>
<evidence type="ECO:0000256" key="4">
    <source>
        <dbReference type="ARBA" id="ARBA00023002"/>
    </source>
</evidence>
<dbReference type="Proteomes" id="UP001153076">
    <property type="component" value="Unassembled WGS sequence"/>
</dbReference>
<dbReference type="GO" id="GO:0046872">
    <property type="term" value="F:metal ion binding"/>
    <property type="evidence" value="ECO:0007669"/>
    <property type="project" value="UniProtKB-KW"/>
</dbReference>
<evidence type="ECO:0000256" key="3">
    <source>
        <dbReference type="ARBA" id="ARBA00022723"/>
    </source>
</evidence>
<sequence>MALGLVRNSLFIFLYFDFFFSCVGGAYCAKTKTGGPIDSIMTEEKYNHASINGLKKTMNWCGKFIYLILSGVVAVEVTGGPNINLGSYLMLTFMLGASHLRDIFFLMSLDKDIVGLSEGHTLVNFCGLCFYISSSKVYTGASTSVATGEGTTRKVRELLEGDSEELLQLPTGNVLVEDPVFHPYVELHAKISYRNEENDVT</sequence>
<evidence type="ECO:0000313" key="8">
    <source>
        <dbReference type="Proteomes" id="UP001153076"/>
    </source>
</evidence>
<accession>A0A9Q1KY57</accession>
<dbReference type="GO" id="GO:0042744">
    <property type="term" value="P:hydrogen peroxide catabolic process"/>
    <property type="evidence" value="ECO:0007669"/>
    <property type="project" value="TreeGrafter"/>
</dbReference>
<dbReference type="GO" id="GO:0000302">
    <property type="term" value="P:response to reactive oxygen species"/>
    <property type="evidence" value="ECO:0007669"/>
    <property type="project" value="TreeGrafter"/>
</dbReference>
<evidence type="ECO:0000256" key="6">
    <source>
        <dbReference type="SAM" id="Phobius"/>
    </source>
</evidence>
<organism evidence="7 8">
    <name type="scientific">Carnegiea gigantea</name>
    <dbReference type="NCBI Taxonomy" id="171969"/>
    <lineage>
        <taxon>Eukaryota</taxon>
        <taxon>Viridiplantae</taxon>
        <taxon>Streptophyta</taxon>
        <taxon>Embryophyta</taxon>
        <taxon>Tracheophyta</taxon>
        <taxon>Spermatophyta</taxon>
        <taxon>Magnoliopsida</taxon>
        <taxon>eudicotyledons</taxon>
        <taxon>Gunneridae</taxon>
        <taxon>Pentapetalae</taxon>
        <taxon>Caryophyllales</taxon>
        <taxon>Cactineae</taxon>
        <taxon>Cactaceae</taxon>
        <taxon>Cactoideae</taxon>
        <taxon>Echinocereeae</taxon>
        <taxon>Carnegiea</taxon>
    </lineage>
</organism>
<keyword evidence="2" id="KW-0349">Heme</keyword>
<dbReference type="GO" id="GO:0020037">
    <property type="term" value="F:heme binding"/>
    <property type="evidence" value="ECO:0007669"/>
    <property type="project" value="InterPro"/>
</dbReference>
<gene>
    <name evidence="7" type="ORF">Cgig2_014744</name>
</gene>
<evidence type="ECO:0000256" key="1">
    <source>
        <dbReference type="ARBA" id="ARBA00022559"/>
    </source>
</evidence>
<feature type="transmembrane region" description="Helical" evidence="6">
    <location>
        <begin position="12"/>
        <end position="29"/>
    </location>
</feature>
<keyword evidence="3" id="KW-0479">Metal-binding</keyword>
<keyword evidence="6" id="KW-1133">Transmembrane helix</keyword>
<proteinExistence type="predicted"/>
<comment type="caution">
    <text evidence="7">The sequence shown here is derived from an EMBL/GenBank/DDBJ whole genome shotgun (WGS) entry which is preliminary data.</text>
</comment>
<dbReference type="PANTHER" id="PTHR31356">
    <property type="entry name" value="THYLAKOID LUMENAL 29 KDA PROTEIN, CHLOROPLASTIC-RELATED"/>
    <property type="match status" value="1"/>
</dbReference>
<keyword evidence="1" id="KW-0575">Peroxidase</keyword>
<dbReference type="EMBL" id="JAKOGI010000002">
    <property type="protein sequence ID" value="KAJ8452981.1"/>
    <property type="molecule type" value="Genomic_DNA"/>
</dbReference>
<dbReference type="PANTHER" id="PTHR31356:SF36">
    <property type="entry name" value="L-ASCORBATE PEROXIDASE 3"/>
    <property type="match status" value="1"/>
</dbReference>
<dbReference type="Gene3D" id="1.10.420.10">
    <property type="entry name" value="Peroxidase, domain 2"/>
    <property type="match status" value="1"/>
</dbReference>
<dbReference type="GO" id="GO:0009507">
    <property type="term" value="C:chloroplast"/>
    <property type="evidence" value="ECO:0007669"/>
    <property type="project" value="TreeGrafter"/>
</dbReference>
<evidence type="ECO:0000256" key="5">
    <source>
        <dbReference type="ARBA" id="ARBA00023004"/>
    </source>
</evidence>
<feature type="transmembrane region" description="Helical" evidence="6">
    <location>
        <begin position="64"/>
        <end position="83"/>
    </location>
</feature>
<keyword evidence="6" id="KW-0812">Transmembrane</keyword>